<comment type="similarity">
    <text evidence="1 4">Belongs to the carotenoid oxygenase family.</text>
</comment>
<gene>
    <name evidence="5" type="ORF">GPZ80_10710</name>
</gene>
<reference evidence="5 6" key="1">
    <citation type="submission" date="2020-06" db="EMBL/GenBank/DDBJ databases">
        <title>Actinokineospora xiongansis sp. nov., isolated from soil of Baiyangdian.</title>
        <authorList>
            <person name="Zhang X."/>
        </authorList>
    </citation>
    <scope>NUCLEOTIDE SEQUENCE [LARGE SCALE GENOMIC DNA]</scope>
    <source>
        <strain evidence="5 6">HBU206404</strain>
    </source>
</reference>
<keyword evidence="6" id="KW-1185">Reference proteome</keyword>
<comment type="caution">
    <text evidence="5">The sequence shown here is derived from an EMBL/GenBank/DDBJ whole genome shotgun (WGS) entry which is preliminary data.</text>
</comment>
<dbReference type="EMBL" id="JABVED010000005">
    <property type="protein sequence ID" value="MBC6447642.1"/>
    <property type="molecule type" value="Genomic_DNA"/>
</dbReference>
<evidence type="ECO:0000256" key="2">
    <source>
        <dbReference type="ARBA" id="ARBA00022723"/>
    </source>
</evidence>
<dbReference type="Proteomes" id="UP000734823">
    <property type="component" value="Unassembled WGS sequence"/>
</dbReference>
<organism evidence="5 6">
    <name type="scientific">Actinokineospora xionganensis</name>
    <dbReference type="NCBI Taxonomy" id="2684470"/>
    <lineage>
        <taxon>Bacteria</taxon>
        <taxon>Bacillati</taxon>
        <taxon>Actinomycetota</taxon>
        <taxon>Actinomycetes</taxon>
        <taxon>Pseudonocardiales</taxon>
        <taxon>Pseudonocardiaceae</taxon>
        <taxon>Actinokineospora</taxon>
    </lineage>
</organism>
<comment type="cofactor">
    <cofactor evidence="4">
        <name>Fe(2+)</name>
        <dbReference type="ChEBI" id="CHEBI:29033"/>
    </cofactor>
    <text evidence="4">Binds 1 Fe(2+) ion per subunit.</text>
</comment>
<evidence type="ECO:0000313" key="6">
    <source>
        <dbReference type="Proteomes" id="UP000734823"/>
    </source>
</evidence>
<dbReference type="InterPro" id="IPR004294">
    <property type="entry name" value="Carotenoid_Oase"/>
</dbReference>
<name>A0ABR7L4Y8_9PSEU</name>
<dbReference type="EC" id="1.13.11.-" evidence="4"/>
<keyword evidence="4" id="KW-0560">Oxidoreductase</keyword>
<keyword evidence="4" id="KW-0223">Dioxygenase</keyword>
<evidence type="ECO:0000256" key="4">
    <source>
        <dbReference type="RuleBase" id="RU364048"/>
    </source>
</evidence>
<evidence type="ECO:0000256" key="1">
    <source>
        <dbReference type="ARBA" id="ARBA00006787"/>
    </source>
</evidence>
<protein>
    <recommendedName>
        <fullName evidence="4">Dioxygenase</fullName>
        <ecNumber evidence="4">1.13.11.-</ecNumber>
    </recommendedName>
</protein>
<evidence type="ECO:0000313" key="5">
    <source>
        <dbReference type="EMBL" id="MBC6447642.1"/>
    </source>
</evidence>
<dbReference type="Pfam" id="PF03055">
    <property type="entry name" value="RPE65"/>
    <property type="match status" value="1"/>
</dbReference>
<keyword evidence="2 4" id="KW-0479">Metal-binding</keyword>
<sequence length="99" mass="10842">MVNRRNAGRPYRYTFAATGEPGWCLFDGFVEHDLLTGRAGRHRYGAGCSAVRTAFAARTGSQGEDDGYLITMTTDMNADRCECRVFDARRVTDGGPAQA</sequence>
<keyword evidence="3 4" id="KW-0408">Iron</keyword>
<accession>A0ABR7L4Y8</accession>
<evidence type="ECO:0000256" key="3">
    <source>
        <dbReference type="ARBA" id="ARBA00023004"/>
    </source>
</evidence>
<proteinExistence type="inferred from homology"/>